<name>A0ABQ2EVB3_9DEIO</name>
<dbReference type="Proteomes" id="UP000647587">
    <property type="component" value="Unassembled WGS sequence"/>
</dbReference>
<protein>
    <submittedName>
        <fullName evidence="1">Uncharacterized protein</fullName>
    </submittedName>
</protein>
<accession>A0ABQ2EVB3</accession>
<organism evidence="1 2">
    <name type="scientific">Deinococcus malanensis</name>
    <dbReference type="NCBI Taxonomy" id="1706855"/>
    <lineage>
        <taxon>Bacteria</taxon>
        <taxon>Thermotogati</taxon>
        <taxon>Deinococcota</taxon>
        <taxon>Deinococci</taxon>
        <taxon>Deinococcales</taxon>
        <taxon>Deinococcaceae</taxon>
        <taxon>Deinococcus</taxon>
    </lineage>
</organism>
<keyword evidence="2" id="KW-1185">Reference proteome</keyword>
<evidence type="ECO:0000313" key="2">
    <source>
        <dbReference type="Proteomes" id="UP000647587"/>
    </source>
</evidence>
<evidence type="ECO:0000313" key="1">
    <source>
        <dbReference type="EMBL" id="GGK28219.1"/>
    </source>
</evidence>
<dbReference type="EMBL" id="BMPP01000008">
    <property type="protein sequence ID" value="GGK28219.1"/>
    <property type="molecule type" value="Genomic_DNA"/>
</dbReference>
<reference evidence="2" key="1">
    <citation type="journal article" date="2019" name="Int. J. Syst. Evol. Microbiol.">
        <title>The Global Catalogue of Microorganisms (GCM) 10K type strain sequencing project: providing services to taxonomists for standard genome sequencing and annotation.</title>
        <authorList>
            <consortium name="The Broad Institute Genomics Platform"/>
            <consortium name="The Broad Institute Genome Sequencing Center for Infectious Disease"/>
            <person name="Wu L."/>
            <person name="Ma J."/>
        </authorList>
    </citation>
    <scope>NUCLEOTIDE SEQUENCE [LARGE SCALE GENOMIC DNA]</scope>
    <source>
        <strain evidence="2">JCM 30331</strain>
    </source>
</reference>
<gene>
    <name evidence="1" type="ORF">GCM10008955_22470</name>
</gene>
<sequence>MQEWGRDPYVGRLKGCFIRDIAGSAPAPAPAPAPTPPASNQKPKVLLVDDDMGQGADVTNALRDAIKANAATGGAFVWNTQTQGQVPLSELNRADIVIWATGEQYQNTITANDQNLLRQFLAAGGRLLVTGQDVGYDIGTGEFYRGILKTRFVADSSGTPKFVTRGAFGNTAFNLNAQGSAGNQYYPDVLADLSGSSVVASWGSANANAGTITAQSIRVDPNRNRATQKVQQPRGLVEQLAANVIGTVLNQIFGGQPQTQRPRVTAQNASENAGAIVANDAGKYRTVNMGFGLEGLTPNSRNMLIKTSFDWLMR</sequence>
<proteinExistence type="predicted"/>
<comment type="caution">
    <text evidence="1">The sequence shown here is derived from an EMBL/GenBank/DDBJ whole genome shotgun (WGS) entry which is preliminary data.</text>
</comment>